<dbReference type="Proteomes" id="UP001162131">
    <property type="component" value="Unassembled WGS sequence"/>
</dbReference>
<organism evidence="3 4">
    <name type="scientific">Blepharisma stoltei</name>
    <dbReference type="NCBI Taxonomy" id="1481888"/>
    <lineage>
        <taxon>Eukaryota</taxon>
        <taxon>Sar</taxon>
        <taxon>Alveolata</taxon>
        <taxon>Ciliophora</taxon>
        <taxon>Postciliodesmatophora</taxon>
        <taxon>Heterotrichea</taxon>
        <taxon>Heterotrichida</taxon>
        <taxon>Blepharismidae</taxon>
        <taxon>Blepharisma</taxon>
    </lineage>
</organism>
<evidence type="ECO:0008006" key="5">
    <source>
        <dbReference type="Google" id="ProtNLM"/>
    </source>
</evidence>
<feature type="transmembrane region" description="Helical" evidence="2">
    <location>
        <begin position="21"/>
        <end position="42"/>
    </location>
</feature>
<accession>A0AAU9J836</accession>
<comment type="caution">
    <text evidence="3">The sequence shown here is derived from an EMBL/GenBank/DDBJ whole genome shotgun (WGS) entry which is preliminary data.</text>
</comment>
<keyword evidence="1" id="KW-0175">Coiled coil</keyword>
<sequence length="354" mass="41425">MLSRNLFRSSRSFSSFKYRFFRNNLIYYTLAFGCCGAAYSYINYKRDPESSRKQRIKSIQDAFSKPKEFNGVSRPQECEEIFEKFPKSIVVLFDQPQTGKSLLLSEIESKIYPRKSLRIDIKPDLKETVNQFKSDSELEAFEVLKWFKFITKAIQNDESKEKHYIIVDGIEKVPNQIQEYFWKYLWDLFKNNAAEVLIALNDASLAKYAYSFGEPEIQSLYPLSKDNYLKILSNIEGYDFREVSTIYEEVGPNLEYSFEMMKNKEKAHTFLEHKKQEIQGKLQNLLAKNPDLRKDLSHSISLINQSRPLGDIFAATVLAKELKDLGLAQEYLNGSVRFRNQYVLKVVQETLKKL</sequence>
<gene>
    <name evidence="3" type="ORF">BSTOLATCC_MIC28800</name>
</gene>
<keyword evidence="4" id="KW-1185">Reference proteome</keyword>
<keyword evidence="2" id="KW-0472">Membrane</keyword>
<dbReference type="SUPFAM" id="SSF52540">
    <property type="entry name" value="P-loop containing nucleoside triphosphate hydrolases"/>
    <property type="match status" value="1"/>
</dbReference>
<dbReference type="AlphaFoldDB" id="A0AAU9J836"/>
<evidence type="ECO:0000256" key="2">
    <source>
        <dbReference type="SAM" id="Phobius"/>
    </source>
</evidence>
<feature type="coiled-coil region" evidence="1">
    <location>
        <begin position="268"/>
        <end position="295"/>
    </location>
</feature>
<reference evidence="3" key="1">
    <citation type="submission" date="2021-09" db="EMBL/GenBank/DDBJ databases">
        <authorList>
            <consortium name="AG Swart"/>
            <person name="Singh M."/>
            <person name="Singh A."/>
            <person name="Seah K."/>
            <person name="Emmerich C."/>
        </authorList>
    </citation>
    <scope>NUCLEOTIDE SEQUENCE</scope>
    <source>
        <strain evidence="3">ATCC30299</strain>
    </source>
</reference>
<name>A0AAU9J836_9CILI</name>
<evidence type="ECO:0000256" key="1">
    <source>
        <dbReference type="SAM" id="Coils"/>
    </source>
</evidence>
<dbReference type="PROSITE" id="PS51257">
    <property type="entry name" value="PROKAR_LIPOPROTEIN"/>
    <property type="match status" value="1"/>
</dbReference>
<evidence type="ECO:0000313" key="4">
    <source>
        <dbReference type="Proteomes" id="UP001162131"/>
    </source>
</evidence>
<proteinExistence type="predicted"/>
<protein>
    <recommendedName>
        <fullName evidence="5">ATPase domain-containing protein</fullName>
    </recommendedName>
</protein>
<keyword evidence="2" id="KW-0812">Transmembrane</keyword>
<keyword evidence="2" id="KW-1133">Transmembrane helix</keyword>
<dbReference type="InterPro" id="IPR027417">
    <property type="entry name" value="P-loop_NTPase"/>
</dbReference>
<evidence type="ECO:0000313" key="3">
    <source>
        <dbReference type="EMBL" id="CAG9321521.1"/>
    </source>
</evidence>
<dbReference type="EMBL" id="CAJZBQ010000028">
    <property type="protein sequence ID" value="CAG9321521.1"/>
    <property type="molecule type" value="Genomic_DNA"/>
</dbReference>